<accession>A0A2N9H921</accession>
<dbReference type="Pfam" id="PF13960">
    <property type="entry name" value="DUF4218"/>
    <property type="match status" value="1"/>
</dbReference>
<evidence type="ECO:0000259" key="2">
    <source>
        <dbReference type="Pfam" id="PF13960"/>
    </source>
</evidence>
<feature type="region of interest" description="Disordered" evidence="1">
    <location>
        <begin position="1140"/>
        <end position="1188"/>
    </location>
</feature>
<organism evidence="3">
    <name type="scientific">Fagus sylvatica</name>
    <name type="common">Beechnut</name>
    <dbReference type="NCBI Taxonomy" id="28930"/>
    <lineage>
        <taxon>Eukaryota</taxon>
        <taxon>Viridiplantae</taxon>
        <taxon>Streptophyta</taxon>
        <taxon>Embryophyta</taxon>
        <taxon>Tracheophyta</taxon>
        <taxon>Spermatophyta</taxon>
        <taxon>Magnoliopsida</taxon>
        <taxon>eudicotyledons</taxon>
        <taxon>Gunneridae</taxon>
        <taxon>Pentapetalae</taxon>
        <taxon>rosids</taxon>
        <taxon>fabids</taxon>
        <taxon>Fagales</taxon>
        <taxon>Fagaceae</taxon>
        <taxon>Fagus</taxon>
    </lineage>
</organism>
<evidence type="ECO:0000313" key="3">
    <source>
        <dbReference type="EMBL" id="SPD08632.1"/>
    </source>
</evidence>
<reference evidence="3" key="1">
    <citation type="submission" date="2018-02" db="EMBL/GenBank/DDBJ databases">
        <authorList>
            <person name="Cohen D.B."/>
            <person name="Kent A.D."/>
        </authorList>
    </citation>
    <scope>NUCLEOTIDE SEQUENCE</scope>
</reference>
<dbReference type="PANTHER" id="PTHR10775">
    <property type="entry name" value="OS08G0208400 PROTEIN"/>
    <property type="match status" value="1"/>
</dbReference>
<dbReference type="InterPro" id="IPR025452">
    <property type="entry name" value="DUF4218"/>
</dbReference>
<proteinExistence type="predicted"/>
<feature type="compositionally biased region" description="Basic and acidic residues" evidence="1">
    <location>
        <begin position="1140"/>
        <end position="1161"/>
    </location>
</feature>
<dbReference type="Pfam" id="PF02992">
    <property type="entry name" value="Transposase_21"/>
    <property type="match status" value="1"/>
</dbReference>
<name>A0A2N9H921_FAGSY</name>
<dbReference type="AlphaFoldDB" id="A0A2N9H921"/>
<dbReference type="InterPro" id="IPR004242">
    <property type="entry name" value="Transposase_21"/>
</dbReference>
<protein>
    <recommendedName>
        <fullName evidence="2">DUF4218 domain-containing protein</fullName>
    </recommendedName>
</protein>
<dbReference type="EMBL" id="OIVN01003077">
    <property type="protein sequence ID" value="SPD08632.1"/>
    <property type="molecule type" value="Genomic_DNA"/>
</dbReference>
<dbReference type="PANTHER" id="PTHR10775:SF185">
    <property type="entry name" value="OS08G0208400 PROTEIN"/>
    <property type="match status" value="1"/>
</dbReference>
<feature type="domain" description="DUF4218" evidence="2">
    <location>
        <begin position="501"/>
        <end position="569"/>
    </location>
</feature>
<evidence type="ECO:0000256" key="1">
    <source>
        <dbReference type="SAM" id="MobiDB-lite"/>
    </source>
</evidence>
<sequence>MENPVYRTNTHCNEMSDTDCTSGIDALVEDQMRGQYNDMAQDEVQDEEVRNFDKLLDDAKREVYPGCTDYTLLKFVIEMMNVKVMTNLTNKGLDMILDLLIKLLPKGNLVPRSTYEAKKILRDLGLSYEHIHACKNDCALFWKENANLDECPVCKESRYKVNHAGGMKIGIIDCITHKVFPYFPDTDTEIAEIETLYMSRKRAEDMRWYKDKQSGVDGEMTLMFILRPLVDELKELWQDGALTYDASSGMTFQMRVALLWTIHDYPGFVKLDTLIIEATCLWTIPGEGVGHSMVKLRNGRRSLELPVETIKEQLENMPSITLGKNPNGKRSREVIGEPNWKKVSILYELPYWMNKKLKHNIDVMHVEKNISESTFGTMLGIDGKNKDTDKARMDLKKMNIRQELHLKERPDGSYVKPKAIFSLTPKERDGFYDFLKSVKYPDGYAANISRSVNTRNGRLSGLKSHDCHVLLQRVLPIGMRGFVDKDISIILFELGSFFQDLCSRTLRRSDLEKLEERIVIILCKLEKFFPPAFFDVMVHLAVHLPREAILGRTGAISMDVPNRKINKLRGDGSLEATDQLWSLANGPNLLVKKYSACIVNSVRFHTRDLDNRRISQNSGVSAEGEHEGQMHNFYGHLSNIWELEYMLHNKVVLFQCEWRSKFSILPDTKSGEPWQVVQCVQHRGVFDVPEVGDGEFNDHMEANDAFQQEAITDVVPIDIGDNIQYCRDDVEPEVIREYEITEEHRENNENEEHDILDDDMDPDMDYDILARIKDNQEKLESLGLKQLSTFVPRNSTQLKCTNAKMKRVSAEIDDDDDYVPSICDNDNDDESSSSSMHEVIGMLDSEGDSLTPHILEGDSPAPQVHGAVALSTDTPSSTVASTSRRTRGLTRGIRVQTLVDKDGKLPVPFPQDLCGPVGKHASKLSSQLGVLVRTSVPDLNVCRWSKVDDSIKQPIMQRIEDLFKLQGDPEKITKSLNRSAGRKLGDHKSKLFTKYKKIVENKGKDYARNHPPSNSTTEKWIGLIDGNWSNKDWLRHRNEGELPTLSTMYRETHFNPKKNQWVTPECEGRYEEILRVQEEHLADPNTIPLTPEEVSIRVFKPRSGYVKGLGMRPSSSFKTKSSTAYVKQLEECIIELQETNRRQEEERKKERDEREKEKEKVSSIIEFLKGHGFPGAESLGSGGSSSAD</sequence>
<gene>
    <name evidence="3" type="ORF">FSB_LOCUS36514</name>
</gene>